<dbReference type="Proteomes" id="UP000002899">
    <property type="component" value="Apicoplast Pltd"/>
</dbReference>
<dbReference type="GO" id="GO:0005840">
    <property type="term" value="C:ribosome"/>
    <property type="evidence" value="ECO:0007669"/>
    <property type="project" value="UniProtKB-KW"/>
</dbReference>
<accession>A0A068W962</accession>
<dbReference type="Pfam" id="PF01479">
    <property type="entry name" value="S4"/>
    <property type="match status" value="1"/>
</dbReference>
<evidence type="ECO:0000256" key="1">
    <source>
        <dbReference type="PROSITE-ProRule" id="PRU00182"/>
    </source>
</evidence>
<feature type="domain" description="RNA-binding S4" evidence="2">
    <location>
        <begin position="89"/>
        <end position="151"/>
    </location>
</feature>
<keyword evidence="3" id="KW-0934">Plastid</keyword>
<keyword evidence="1" id="KW-0694">RNA-binding</keyword>
<keyword evidence="3" id="KW-0933">Apicoplast</keyword>
<dbReference type="RefSeq" id="YP_009363155.1">
    <property type="nucleotide sequence ID" value="NC_034636.1"/>
</dbReference>
<keyword evidence="4" id="KW-1185">Reference proteome</keyword>
<dbReference type="InterPro" id="IPR036986">
    <property type="entry name" value="S4_RNA-bd_sf"/>
</dbReference>
<evidence type="ECO:0000313" key="4">
    <source>
        <dbReference type="Proteomes" id="UP000002899"/>
    </source>
</evidence>
<gene>
    <name evidence="3" type="primary">rps4</name>
</gene>
<protein>
    <submittedName>
        <fullName evidence="3">Ribosomal protein S4</fullName>
    </submittedName>
</protein>
<dbReference type="Gene3D" id="3.10.290.10">
    <property type="entry name" value="RNA-binding S4 domain"/>
    <property type="match status" value="1"/>
</dbReference>
<dbReference type="EMBL" id="LK028575">
    <property type="protein sequence ID" value="CDR32586.1"/>
    <property type="molecule type" value="Genomic_DNA"/>
</dbReference>
<organism evidence="3 4">
    <name type="scientific">Babesia microti (strain RI)</name>
    <dbReference type="NCBI Taxonomy" id="1133968"/>
    <lineage>
        <taxon>Eukaryota</taxon>
        <taxon>Sar</taxon>
        <taxon>Alveolata</taxon>
        <taxon>Apicomplexa</taxon>
        <taxon>Aconoidasida</taxon>
        <taxon>Piroplasmida</taxon>
        <taxon>Babesiidae</taxon>
        <taxon>Babesia</taxon>
    </lineage>
</organism>
<dbReference type="KEGG" id="bmic:B661_pgp31"/>
<dbReference type="VEuPathDB" id="PiroplasmaDB:BmR1_api00160"/>
<name>A0A068W962_BABMR</name>
<dbReference type="GO" id="GO:0003723">
    <property type="term" value="F:RNA binding"/>
    <property type="evidence" value="ECO:0007669"/>
    <property type="project" value="UniProtKB-KW"/>
</dbReference>
<dbReference type="InterPro" id="IPR002942">
    <property type="entry name" value="S4_RNA-bd"/>
</dbReference>
<dbReference type="PROSITE" id="PS50889">
    <property type="entry name" value="S4"/>
    <property type="match status" value="1"/>
</dbReference>
<geneLocation type="apicoplast" evidence="3"/>
<reference evidence="3" key="1">
    <citation type="submission" date="2014-04" db="EMBL/GenBank/DDBJ databases">
        <title>Structure and function of the apicoplast genome of the human pathogen Babesia microti.</title>
        <authorList>
            <person name="Garg A."/>
            <person name="Stein A."/>
            <person name="Zhao W."/>
            <person name="Dwivedi A."/>
            <person name="Frutos R."/>
            <person name="Cornillot E."/>
            <person name="Ben Mamoun C."/>
        </authorList>
    </citation>
    <scope>NUCLEOTIDE SEQUENCE [LARGE SCALE GENOMIC DNA]</scope>
    <source>
        <strain evidence="3">RI</strain>
    </source>
</reference>
<keyword evidence="3" id="KW-0687">Ribonucleoprotein</keyword>
<dbReference type="GeneID" id="32877959"/>
<keyword evidence="3" id="KW-0689">Ribosomal protein</keyword>
<dbReference type="AlphaFoldDB" id="A0A068W962"/>
<evidence type="ECO:0000313" key="3">
    <source>
        <dbReference type="EMBL" id="CDR32586.1"/>
    </source>
</evidence>
<dbReference type="SMART" id="SM00363">
    <property type="entry name" value="S4"/>
    <property type="match status" value="1"/>
</dbReference>
<evidence type="ECO:0000259" key="2">
    <source>
        <dbReference type="SMART" id="SM00363"/>
    </source>
</evidence>
<dbReference type="SUPFAM" id="SSF55174">
    <property type="entry name" value="Alpha-L RNA-binding motif"/>
    <property type="match status" value="1"/>
</dbReference>
<dbReference type="CDD" id="cd00165">
    <property type="entry name" value="S4"/>
    <property type="match status" value="1"/>
</dbReference>
<sequence length="198" mass="24002">MNKFNMFIKKLNKLKKLNLIFLPGFTIKVNNKFKQQKIKFINNNNSLNIFKLKEKIIRTIHNIKKKNQIFFYKILNTKNILCLINKLKSRLDYILFISNIYSSIFQSKQNIKHNFIYVNNKIITCPSFILKIKSIIKIKKLNNLYKLPNINYFYYFKKNIKNNNIFLIKYILELFNKYNNNLNLNIICFNNNKLLIQK</sequence>
<proteinExistence type="predicted"/>